<keyword evidence="8" id="KW-1185">Reference proteome</keyword>
<dbReference type="InterPro" id="IPR013785">
    <property type="entry name" value="Aldolase_TIM"/>
</dbReference>
<evidence type="ECO:0000256" key="3">
    <source>
        <dbReference type="ARBA" id="ARBA00022723"/>
    </source>
</evidence>
<comment type="caution">
    <text evidence="7">The sequence shown here is derived from an EMBL/GenBank/DDBJ whole genome shotgun (WGS) entry which is preliminary data.</text>
</comment>
<keyword evidence="2" id="KW-0001">2Fe-2S</keyword>
<dbReference type="InterPro" id="IPR017941">
    <property type="entry name" value="Rieske_2Fe-2S"/>
</dbReference>
<dbReference type="PANTHER" id="PTHR43819:SF1">
    <property type="entry name" value="ARCHAEAL-TYPE GLUTAMATE SYNTHASE [NADPH]"/>
    <property type="match status" value="1"/>
</dbReference>
<protein>
    <submittedName>
        <fullName evidence="7">Rieske 2Fe-2S domain-containing protein</fullName>
    </submittedName>
</protein>
<dbReference type="Gene3D" id="2.102.10.10">
    <property type="entry name" value="Rieske [2Fe-2S] iron-sulphur domain"/>
    <property type="match status" value="1"/>
</dbReference>
<dbReference type="CDD" id="cd02808">
    <property type="entry name" value="GltS_FMN"/>
    <property type="match status" value="1"/>
</dbReference>
<keyword evidence="4" id="KW-0408">Iron</keyword>
<dbReference type="Pfam" id="PF00355">
    <property type="entry name" value="Rieske"/>
    <property type="match status" value="1"/>
</dbReference>
<dbReference type="SUPFAM" id="SSF50022">
    <property type="entry name" value="ISP domain"/>
    <property type="match status" value="1"/>
</dbReference>
<dbReference type="PANTHER" id="PTHR43819">
    <property type="entry name" value="ARCHAEAL-TYPE GLUTAMATE SYNTHASE [NADPH]"/>
    <property type="match status" value="1"/>
</dbReference>
<dbReference type="SUPFAM" id="SSF51395">
    <property type="entry name" value="FMN-linked oxidoreductases"/>
    <property type="match status" value="1"/>
</dbReference>
<keyword evidence="3" id="KW-0479">Metal-binding</keyword>
<dbReference type="PROSITE" id="PS51296">
    <property type="entry name" value="RIESKE"/>
    <property type="match status" value="1"/>
</dbReference>
<dbReference type="RefSeq" id="WP_139457446.1">
    <property type="nucleotide sequence ID" value="NZ_VDCH01000023.1"/>
</dbReference>
<comment type="similarity">
    <text evidence="1">Belongs to the glutamate synthase family.</text>
</comment>
<dbReference type="Proteomes" id="UP000308271">
    <property type="component" value="Unassembled WGS sequence"/>
</dbReference>
<evidence type="ECO:0000313" key="8">
    <source>
        <dbReference type="Proteomes" id="UP000308271"/>
    </source>
</evidence>
<dbReference type="EMBL" id="VDCH01000023">
    <property type="protein sequence ID" value="TNJ38257.1"/>
    <property type="molecule type" value="Genomic_DNA"/>
</dbReference>
<feature type="domain" description="Rieske" evidence="6">
    <location>
        <begin position="10"/>
        <end position="104"/>
    </location>
</feature>
<keyword evidence="5" id="KW-0411">Iron-sulfur</keyword>
<dbReference type="GO" id="GO:0051537">
    <property type="term" value="F:2 iron, 2 sulfur cluster binding"/>
    <property type="evidence" value="ECO:0007669"/>
    <property type="project" value="UniProtKB-KW"/>
</dbReference>
<name>A0A5C4S515_CHLTI</name>
<dbReference type="GO" id="GO:0046872">
    <property type="term" value="F:metal ion binding"/>
    <property type="evidence" value="ECO:0007669"/>
    <property type="project" value="UniProtKB-KW"/>
</dbReference>
<dbReference type="GO" id="GO:0006537">
    <property type="term" value="P:glutamate biosynthetic process"/>
    <property type="evidence" value="ECO:0007669"/>
    <property type="project" value="InterPro"/>
</dbReference>
<dbReference type="InterPro" id="IPR002932">
    <property type="entry name" value="Glu_synthdom"/>
</dbReference>
<evidence type="ECO:0000256" key="4">
    <source>
        <dbReference type="ARBA" id="ARBA00023004"/>
    </source>
</evidence>
<sequence>MSHSVSPKKVKVATWSELQERMPSYALVGEVDLVVIRRGEEVSVLYGRCLHRGGIMADGFVKGSNLVCGLHNWDYRLDTGVSEYNNKEALHRFQAWIDRERDAVLVDENEIAEWARRHPQPFHREAYQGLYADIHGGPEEPHNSHIHQLAETDPAIFSAQGAVSAMGVPGDLLPKWDDIQILTAQLAVQPLDDDAPVGSGVVIGPRAKRPLRLEIPLLVTDMSYGALSREVKIALARGAELAGTGICSGEGGMLEAERAENSRYFYELAPAEFGFDIEQVTRCQAFHFKAGQAAKTGVGGLLPSDKVTEEIARVRGLEPHRDAHAPSHFRNLRTPEEFAEMAGRVRDATGGIPVGFKLSAQHIEADLDFAIEAGADYVILDGRGGGTGASPNLLKNNISVPTIPALARARRHLDKSAASHVSLIITGGLRTESDFIKALALGADAVALGNAAIQAAGCLGMRACHNNHCPVGVATQDPELRQRLSIDHAAQRVSRFLRNSVSMMQVMARACGHNHLNRFTVDDLVSWKQEMTALAGIRYGGVGGE</sequence>
<dbReference type="GO" id="GO:0015930">
    <property type="term" value="F:glutamate synthase activity"/>
    <property type="evidence" value="ECO:0007669"/>
    <property type="project" value="InterPro"/>
</dbReference>
<evidence type="ECO:0000313" key="7">
    <source>
        <dbReference type="EMBL" id="TNJ38257.1"/>
    </source>
</evidence>
<accession>A0A5C4S515</accession>
<dbReference type="Pfam" id="PF01645">
    <property type="entry name" value="Glu_synthase"/>
    <property type="match status" value="1"/>
</dbReference>
<organism evidence="7 8">
    <name type="scientific">Chlorobaculum thiosulfatiphilum</name>
    <name type="common">Chlorobium limicola f.sp. thiosulfatophilum</name>
    <dbReference type="NCBI Taxonomy" id="115852"/>
    <lineage>
        <taxon>Bacteria</taxon>
        <taxon>Pseudomonadati</taxon>
        <taxon>Chlorobiota</taxon>
        <taxon>Chlorobiia</taxon>
        <taxon>Chlorobiales</taxon>
        <taxon>Chlorobiaceae</taxon>
        <taxon>Chlorobaculum</taxon>
    </lineage>
</organism>
<dbReference type="AlphaFoldDB" id="A0A5C4S515"/>
<evidence type="ECO:0000256" key="2">
    <source>
        <dbReference type="ARBA" id="ARBA00022714"/>
    </source>
</evidence>
<reference evidence="7 8" key="1">
    <citation type="submission" date="2019-05" db="EMBL/GenBank/DDBJ databases">
        <title>Draft Whole-Genome sequence of the green sulfur bacterium Chlorobaculum thiosulfatiphilum DSM 249.</title>
        <authorList>
            <person name="Meyer T.E."/>
            <person name="Kyndt J.A."/>
        </authorList>
    </citation>
    <scope>NUCLEOTIDE SEQUENCE [LARGE SCALE GENOMIC DNA]</scope>
    <source>
        <strain evidence="7 8">DSM 249</strain>
    </source>
</reference>
<gene>
    <name evidence="7" type="ORF">FGF66_09690</name>
</gene>
<evidence type="ECO:0000256" key="5">
    <source>
        <dbReference type="ARBA" id="ARBA00023014"/>
    </source>
</evidence>
<dbReference type="Gene3D" id="3.20.20.70">
    <property type="entry name" value="Aldolase class I"/>
    <property type="match status" value="1"/>
</dbReference>
<evidence type="ECO:0000259" key="6">
    <source>
        <dbReference type="PROSITE" id="PS51296"/>
    </source>
</evidence>
<proteinExistence type="inferred from homology"/>
<dbReference type="OrthoDB" id="9758182at2"/>
<evidence type="ECO:0000256" key="1">
    <source>
        <dbReference type="ARBA" id="ARBA00009716"/>
    </source>
</evidence>
<dbReference type="InterPro" id="IPR036922">
    <property type="entry name" value="Rieske_2Fe-2S_sf"/>
</dbReference>